<evidence type="ECO:0000256" key="1">
    <source>
        <dbReference type="SAM" id="MobiDB-lite"/>
    </source>
</evidence>
<proteinExistence type="predicted"/>
<evidence type="ECO:0000313" key="2">
    <source>
        <dbReference type="EMBL" id="MFC7319223.1"/>
    </source>
</evidence>
<dbReference type="AlphaFoldDB" id="A0ABD6AG17"/>
<gene>
    <name evidence="2" type="ORF">ACFQPE_20860</name>
</gene>
<protein>
    <submittedName>
        <fullName evidence="2">Uncharacterized protein</fullName>
    </submittedName>
</protein>
<organism evidence="2 3">
    <name type="scientific">Halomarina halobia</name>
    <dbReference type="NCBI Taxonomy" id="3033386"/>
    <lineage>
        <taxon>Archaea</taxon>
        <taxon>Methanobacteriati</taxon>
        <taxon>Methanobacteriota</taxon>
        <taxon>Stenosarchaea group</taxon>
        <taxon>Halobacteria</taxon>
        <taxon>Halobacteriales</taxon>
        <taxon>Natronomonadaceae</taxon>
        <taxon>Halomarina</taxon>
    </lineage>
</organism>
<reference evidence="2 3" key="1">
    <citation type="journal article" date="2019" name="Int. J. Syst. Evol. Microbiol.">
        <title>The Global Catalogue of Microorganisms (GCM) 10K type strain sequencing project: providing services to taxonomists for standard genome sequencing and annotation.</title>
        <authorList>
            <consortium name="The Broad Institute Genomics Platform"/>
            <consortium name="The Broad Institute Genome Sequencing Center for Infectious Disease"/>
            <person name="Wu L."/>
            <person name="Ma J."/>
        </authorList>
    </citation>
    <scope>NUCLEOTIDE SEQUENCE [LARGE SCALE GENOMIC DNA]</scope>
    <source>
        <strain evidence="2 3">PSR21</strain>
    </source>
</reference>
<dbReference type="Proteomes" id="UP001596547">
    <property type="component" value="Unassembled WGS sequence"/>
</dbReference>
<name>A0ABD6AG17_9EURY</name>
<dbReference type="RefSeq" id="WP_276306810.1">
    <property type="nucleotide sequence ID" value="NZ_CP119994.1"/>
</dbReference>
<feature type="compositionally biased region" description="Basic and acidic residues" evidence="1">
    <location>
        <begin position="13"/>
        <end position="31"/>
    </location>
</feature>
<feature type="region of interest" description="Disordered" evidence="1">
    <location>
        <begin position="13"/>
        <end position="39"/>
    </location>
</feature>
<dbReference type="GeneID" id="79318046"/>
<comment type="caution">
    <text evidence="2">The sequence shown here is derived from an EMBL/GenBank/DDBJ whole genome shotgun (WGS) entry which is preliminary data.</text>
</comment>
<dbReference type="EMBL" id="JBHTBF010000004">
    <property type="protein sequence ID" value="MFC7319223.1"/>
    <property type="molecule type" value="Genomic_DNA"/>
</dbReference>
<evidence type="ECO:0000313" key="3">
    <source>
        <dbReference type="Proteomes" id="UP001596547"/>
    </source>
</evidence>
<keyword evidence="3" id="KW-1185">Reference proteome</keyword>
<sequence length="93" mass="10666">MYIDFIRADARARDPTTDDRAARSRSGRELTVDGLGPGDRIEHADGRTWRIVAASPRTVRVLMPDGRRSWIPRDSLRRQLRDEPVSFVPNPRL</sequence>
<accession>A0ABD6AG17</accession>